<proteinExistence type="predicted"/>
<name>A0A5K3G1U0_MESCO</name>
<sequence>IPRGVLKIIELLSVTWFHRCKGSLLRDGSTPRHDAWRRRNLRDHLIELNTDEEPALSAVLRDMWEPRNALDLDWHCVVAYSCRCLKVADVVVVVLECSSY</sequence>
<reference evidence="1" key="1">
    <citation type="submission" date="2019-11" db="UniProtKB">
        <authorList>
            <consortium name="WormBaseParasite"/>
        </authorList>
    </citation>
    <scope>IDENTIFICATION</scope>
</reference>
<organism evidence="1">
    <name type="scientific">Mesocestoides corti</name>
    <name type="common">Flatworm</name>
    <dbReference type="NCBI Taxonomy" id="53468"/>
    <lineage>
        <taxon>Eukaryota</taxon>
        <taxon>Metazoa</taxon>
        <taxon>Spiralia</taxon>
        <taxon>Lophotrochozoa</taxon>
        <taxon>Platyhelminthes</taxon>
        <taxon>Cestoda</taxon>
        <taxon>Eucestoda</taxon>
        <taxon>Cyclophyllidea</taxon>
        <taxon>Mesocestoididae</taxon>
        <taxon>Mesocestoides</taxon>
    </lineage>
</organism>
<dbReference type="AlphaFoldDB" id="A0A5K3G1U0"/>
<accession>A0A5K3G1U0</accession>
<protein>
    <submittedName>
        <fullName evidence="1">DUF3402 domain-containing protein</fullName>
    </submittedName>
</protein>
<dbReference type="WBParaSite" id="MCU_012089-RA">
    <property type="protein sequence ID" value="MCU_012089-RA"/>
    <property type="gene ID" value="MCU_012089"/>
</dbReference>
<evidence type="ECO:0000313" key="1">
    <source>
        <dbReference type="WBParaSite" id="MCU_012089-RA"/>
    </source>
</evidence>